<evidence type="ECO:0000313" key="1">
    <source>
        <dbReference type="EMBL" id="NWN60628.1"/>
    </source>
</evidence>
<sequence length="412" mass="47806">MSLENIANRLISLGCSAEIDKKSIVLKLDDTETIIKFDEEWESSITSFYKARQFSFDAERRMLTSNRSVELLVARLDPGFYYQVEHKFNDIKGNTVELSLATQNYSLAYFESKRYEDAFDIIKQRLTGRISRRAGIRKQLPIRFDELLYRLHTIKYSAKRKPTNQSIYEASIQPVKACLFSLAYKKDESWELSHEIKSKRLNYPQAGEKTDDPLEIPRASYDDAAVTFYKVAKSSQFPSQAFIAYYHILEFHFLRVADESLFNAVCTQLNNPDFRSTYENVTRLLAAIKRNDNTSSEKEMLLAVLRKYVAEEEFVEFVARVEKSAGENIFTKFKQPIFGEKFSFNLEKGHALNSASAIIKHIRNALVHSSDRYAREDCFLPLSESEDLVVRYIPIVKFFAERVIFATAKRQF</sequence>
<name>A0A7Y8RKG3_9PSED</name>
<gene>
    <name evidence="1" type="ORF">HT123_05285</name>
</gene>
<accession>A0A7Y8RKG3</accession>
<dbReference type="AlphaFoldDB" id="A0A7Y8RKG3"/>
<organism evidence="1 2">
    <name type="scientific">Pseudomonas allii</name>
    <dbReference type="NCBI Taxonomy" id="2740531"/>
    <lineage>
        <taxon>Bacteria</taxon>
        <taxon>Pseudomonadati</taxon>
        <taxon>Pseudomonadota</taxon>
        <taxon>Gammaproteobacteria</taxon>
        <taxon>Pseudomonadales</taxon>
        <taxon>Pseudomonadaceae</taxon>
        <taxon>Pseudomonas</taxon>
    </lineage>
</organism>
<dbReference type="RefSeq" id="WP_179028520.1">
    <property type="nucleotide sequence ID" value="NZ_JABUHS010000034.1"/>
</dbReference>
<evidence type="ECO:0000313" key="2">
    <source>
        <dbReference type="Proteomes" id="UP000543908"/>
    </source>
</evidence>
<dbReference type="Proteomes" id="UP000543908">
    <property type="component" value="Unassembled WGS sequence"/>
</dbReference>
<protein>
    <submittedName>
        <fullName evidence="1">Uncharacterized protein</fullName>
    </submittedName>
</protein>
<comment type="caution">
    <text evidence="1">The sequence shown here is derived from an EMBL/GenBank/DDBJ whole genome shotgun (WGS) entry which is preliminary data.</text>
</comment>
<reference evidence="1 2" key="1">
    <citation type="submission" date="2020-05" db="EMBL/GenBank/DDBJ databases">
        <title>Onion-isolated Pseudomonas sp.</title>
        <authorList>
            <person name="Fujikawa T."/>
            <person name="Sawada H."/>
        </authorList>
    </citation>
    <scope>NUCLEOTIDE SEQUENCE [LARGE SCALE GENOMIC DNA]</scope>
    <source>
        <strain evidence="1 2">MAFF 301512</strain>
    </source>
</reference>
<dbReference type="EMBL" id="JABUHS010000034">
    <property type="protein sequence ID" value="NWN60628.1"/>
    <property type="molecule type" value="Genomic_DNA"/>
</dbReference>
<proteinExistence type="predicted"/>